<proteinExistence type="predicted"/>
<sequence>MFDRFSRLAGRKAVLATAAVLALTAVAPTASYAGGRHWRGGGGAAAAAAFAGIVGTGLAIAATRNAYAYDNGPYYGGYGGPAYYSGPAYYGDGPYYGPGPNYQYQRYGGTAPSELCGQGYYTNCY</sequence>
<dbReference type="GeneID" id="46488591"/>
<dbReference type="EMBL" id="AP014685">
    <property type="protein sequence ID" value="BAR56228.1"/>
    <property type="molecule type" value="Genomic_DNA"/>
</dbReference>
<evidence type="ECO:0000313" key="1">
    <source>
        <dbReference type="EMBL" id="BAR56228.1"/>
    </source>
</evidence>
<reference evidence="1 2" key="1">
    <citation type="submission" date="2014-11" db="EMBL/GenBank/DDBJ databases">
        <title>Symbiosis island explosion on the genome of extra-slow-growing strains of soybean bradyrhizobia with massive insertion sequences.</title>
        <authorList>
            <person name="Iida T."/>
            <person name="Minamisawa K."/>
        </authorList>
    </citation>
    <scope>NUCLEOTIDE SEQUENCE [LARGE SCALE GENOMIC DNA]</scope>
    <source>
        <strain evidence="1 2">NK6</strain>
    </source>
</reference>
<protein>
    <submittedName>
        <fullName evidence="1">Uncharacterized protein</fullName>
    </submittedName>
</protein>
<evidence type="ECO:0000313" key="2">
    <source>
        <dbReference type="Proteomes" id="UP000063308"/>
    </source>
</evidence>
<organism evidence="1 2">
    <name type="scientific">Bradyrhizobium diazoefficiens</name>
    <dbReference type="NCBI Taxonomy" id="1355477"/>
    <lineage>
        <taxon>Bacteria</taxon>
        <taxon>Pseudomonadati</taxon>
        <taxon>Pseudomonadota</taxon>
        <taxon>Alphaproteobacteria</taxon>
        <taxon>Hyphomicrobiales</taxon>
        <taxon>Nitrobacteraceae</taxon>
        <taxon>Bradyrhizobium</taxon>
    </lineage>
</organism>
<name>A0A0E4FX28_9BRAD</name>
<dbReference type="Proteomes" id="UP000063308">
    <property type="component" value="Chromosome"/>
</dbReference>
<accession>A0A0E4FX28</accession>
<gene>
    <name evidence="1" type="ORF">NK6_3048</name>
</gene>
<dbReference type="AlphaFoldDB" id="A0A0E4FX28"/>
<dbReference type="RefSeq" id="WP_028173590.1">
    <property type="nucleotide sequence ID" value="NZ_AP022638.1"/>
</dbReference>